<keyword evidence="1" id="KW-0378">Hydrolase</keyword>
<dbReference type="SUPFAM" id="SSF53474">
    <property type="entry name" value="alpha/beta-Hydrolases"/>
    <property type="match status" value="1"/>
</dbReference>
<dbReference type="PANTHER" id="PTHR46118:SF4">
    <property type="entry name" value="PROTEIN ABHD11"/>
    <property type="match status" value="1"/>
</dbReference>
<evidence type="ECO:0000313" key="4">
    <source>
        <dbReference type="Proteomes" id="UP001500655"/>
    </source>
</evidence>
<evidence type="ECO:0000259" key="2">
    <source>
        <dbReference type="Pfam" id="PF12697"/>
    </source>
</evidence>
<sequence length="237" mass="25571">MAVRLPAAAATLAGMDPLVLTHWESGRLDARPVVLLHGLTSTGETWDEVAAGLSDRAQVVVVDQRGHGASPWPGEYGFALMRDDLLRTLATLDLLDRRPVLVGHSMGGVVAYLAAQARPDAFAALVLEDPVPPVPLPRDPGERPDGPLPYDWDVVPAIFDDIMAPDPRWLADLGTVPCPVLVVGGDHSHIPQRLLVAMAERFPRGRYLALDTDHSVHANRPGEFVAAVRAVLDEHDL</sequence>
<reference evidence="3 4" key="1">
    <citation type="journal article" date="2019" name="Int. J. Syst. Evol. Microbiol.">
        <title>The Global Catalogue of Microorganisms (GCM) 10K type strain sequencing project: providing services to taxonomists for standard genome sequencing and annotation.</title>
        <authorList>
            <consortium name="The Broad Institute Genomics Platform"/>
            <consortium name="The Broad Institute Genome Sequencing Center for Infectious Disease"/>
            <person name="Wu L."/>
            <person name="Ma J."/>
        </authorList>
    </citation>
    <scope>NUCLEOTIDE SEQUENCE [LARGE SCALE GENOMIC DNA]</scope>
    <source>
        <strain evidence="3 4">JCM 13249</strain>
    </source>
</reference>
<dbReference type="InterPro" id="IPR000073">
    <property type="entry name" value="AB_hydrolase_1"/>
</dbReference>
<feature type="domain" description="AB hydrolase-1" evidence="2">
    <location>
        <begin position="33"/>
        <end position="227"/>
    </location>
</feature>
<comment type="caution">
    <text evidence="3">The sequence shown here is derived from an EMBL/GenBank/DDBJ whole genome shotgun (WGS) entry which is preliminary data.</text>
</comment>
<evidence type="ECO:0000256" key="1">
    <source>
        <dbReference type="ARBA" id="ARBA00022801"/>
    </source>
</evidence>
<dbReference type="Gene3D" id="3.40.50.1820">
    <property type="entry name" value="alpha/beta hydrolase"/>
    <property type="match status" value="2"/>
</dbReference>
<dbReference type="PANTHER" id="PTHR46118">
    <property type="entry name" value="PROTEIN ABHD11"/>
    <property type="match status" value="1"/>
</dbReference>
<proteinExistence type="predicted"/>
<name>A0ABN2KCQ0_9ACTN</name>
<organism evidence="3 4">
    <name type="scientific">Luedemannella helvata</name>
    <dbReference type="NCBI Taxonomy" id="349315"/>
    <lineage>
        <taxon>Bacteria</taxon>
        <taxon>Bacillati</taxon>
        <taxon>Actinomycetota</taxon>
        <taxon>Actinomycetes</taxon>
        <taxon>Micromonosporales</taxon>
        <taxon>Micromonosporaceae</taxon>
        <taxon>Luedemannella</taxon>
    </lineage>
</organism>
<dbReference type="EMBL" id="BAAALS010000010">
    <property type="protein sequence ID" value="GAA1753097.1"/>
    <property type="molecule type" value="Genomic_DNA"/>
</dbReference>
<dbReference type="Proteomes" id="UP001500655">
    <property type="component" value="Unassembled WGS sequence"/>
</dbReference>
<dbReference type="InterPro" id="IPR029058">
    <property type="entry name" value="AB_hydrolase_fold"/>
</dbReference>
<evidence type="ECO:0000313" key="3">
    <source>
        <dbReference type="EMBL" id="GAA1753097.1"/>
    </source>
</evidence>
<accession>A0ABN2KCQ0</accession>
<gene>
    <name evidence="3" type="ORF">GCM10009681_25010</name>
</gene>
<protein>
    <recommendedName>
        <fullName evidence="2">AB hydrolase-1 domain-containing protein</fullName>
    </recommendedName>
</protein>
<keyword evidence="4" id="KW-1185">Reference proteome</keyword>
<dbReference type="Pfam" id="PF12697">
    <property type="entry name" value="Abhydrolase_6"/>
    <property type="match status" value="1"/>
</dbReference>